<evidence type="ECO:0000256" key="11">
    <source>
        <dbReference type="RuleBase" id="RU365087"/>
    </source>
</evidence>
<evidence type="ECO:0000256" key="10">
    <source>
        <dbReference type="ARBA" id="ARBA00023136"/>
    </source>
</evidence>
<evidence type="ECO:0000256" key="12">
    <source>
        <dbReference type="SAM" id="MobiDB-lite"/>
    </source>
</evidence>
<dbReference type="PRINTS" id="PR01651">
    <property type="entry name" value="SECGEXPORT"/>
</dbReference>
<keyword evidence="6 11" id="KW-0812">Transmembrane</keyword>
<proteinExistence type="inferred from homology"/>
<evidence type="ECO:0000256" key="1">
    <source>
        <dbReference type="ARBA" id="ARBA00004651"/>
    </source>
</evidence>
<dbReference type="GO" id="GO:0065002">
    <property type="term" value="P:intracellular protein transmembrane transport"/>
    <property type="evidence" value="ECO:0007669"/>
    <property type="project" value="TreeGrafter"/>
</dbReference>
<comment type="caution">
    <text evidence="13">The sequence shown here is derived from an EMBL/GenBank/DDBJ whole genome shotgun (WGS) entry which is preliminary data.</text>
</comment>
<dbReference type="GO" id="GO:0043952">
    <property type="term" value="P:protein transport by the Sec complex"/>
    <property type="evidence" value="ECO:0007669"/>
    <property type="project" value="TreeGrafter"/>
</dbReference>
<dbReference type="PANTHER" id="PTHR34182">
    <property type="entry name" value="PROTEIN-EXPORT MEMBRANE PROTEIN SECG"/>
    <property type="match status" value="1"/>
</dbReference>
<keyword evidence="10 11" id="KW-0472">Membrane</keyword>
<comment type="caution">
    <text evidence="11">Lacks conserved residue(s) required for the propagation of feature annotation.</text>
</comment>
<evidence type="ECO:0000256" key="8">
    <source>
        <dbReference type="ARBA" id="ARBA00022989"/>
    </source>
</evidence>
<dbReference type="InterPro" id="IPR004692">
    <property type="entry name" value="SecG"/>
</dbReference>
<gene>
    <name evidence="13" type="primary">secG</name>
    <name evidence="13" type="ORF">GCM10007391_07820</name>
</gene>
<accession>A0A918JEW4</accession>
<sequence length="128" mass="13261">MLYEVLLVAYLIVALLLIGFVLIQQGKGADMGASFGAGGSNTVFGSSGAGNFMTRTTGILATLFFLISLSLGNLTANREKAADEWDNLEVPVSENSQPATAPATQPANPDVPVSGEQGNNDTESDVPN</sequence>
<reference evidence="13" key="1">
    <citation type="journal article" date="2014" name="Int. J. Syst. Evol. Microbiol.">
        <title>Complete genome sequence of Corynebacterium casei LMG S-19264T (=DSM 44701T), isolated from a smear-ripened cheese.</title>
        <authorList>
            <consortium name="US DOE Joint Genome Institute (JGI-PGF)"/>
            <person name="Walter F."/>
            <person name="Albersmeier A."/>
            <person name="Kalinowski J."/>
            <person name="Ruckert C."/>
        </authorList>
    </citation>
    <scope>NUCLEOTIDE SEQUENCE</scope>
    <source>
        <strain evidence="13">KCTC 22164</strain>
    </source>
</reference>
<keyword evidence="5 11" id="KW-1003">Cell membrane</keyword>
<feature type="compositionally biased region" description="Low complexity" evidence="12">
    <location>
        <begin position="97"/>
        <end position="108"/>
    </location>
</feature>
<evidence type="ECO:0000256" key="4">
    <source>
        <dbReference type="ARBA" id="ARBA00022448"/>
    </source>
</evidence>
<evidence type="ECO:0000256" key="9">
    <source>
        <dbReference type="ARBA" id="ARBA00023010"/>
    </source>
</evidence>
<reference evidence="13" key="2">
    <citation type="submission" date="2020-09" db="EMBL/GenBank/DDBJ databases">
        <authorList>
            <person name="Sun Q."/>
            <person name="Kim S."/>
        </authorList>
    </citation>
    <scope>NUCLEOTIDE SEQUENCE</scope>
    <source>
        <strain evidence="13">KCTC 22164</strain>
    </source>
</reference>
<keyword evidence="9 11" id="KW-0811">Translocation</keyword>
<keyword evidence="7 11" id="KW-0653">Protein transport</keyword>
<dbReference type="RefSeq" id="WP_189403759.1">
    <property type="nucleotide sequence ID" value="NZ_BMXP01000001.1"/>
</dbReference>
<keyword evidence="8 11" id="KW-1133">Transmembrane helix</keyword>
<organism evidence="13 14">
    <name type="scientific">Alteromonas halophila</name>
    <dbReference type="NCBI Taxonomy" id="516698"/>
    <lineage>
        <taxon>Bacteria</taxon>
        <taxon>Pseudomonadati</taxon>
        <taxon>Pseudomonadota</taxon>
        <taxon>Gammaproteobacteria</taxon>
        <taxon>Alteromonadales</taxon>
        <taxon>Alteromonadaceae</taxon>
        <taxon>Alteromonas/Salinimonas group</taxon>
        <taxon>Alteromonas</taxon>
    </lineage>
</organism>
<dbReference type="EMBL" id="BMXP01000001">
    <property type="protein sequence ID" value="GGW77302.1"/>
    <property type="molecule type" value="Genomic_DNA"/>
</dbReference>
<dbReference type="NCBIfam" id="TIGR00810">
    <property type="entry name" value="secG"/>
    <property type="match status" value="1"/>
</dbReference>
<dbReference type="AlphaFoldDB" id="A0A918JEW4"/>
<dbReference type="PANTHER" id="PTHR34182:SF1">
    <property type="entry name" value="PROTEIN-EXPORT MEMBRANE PROTEIN SECG"/>
    <property type="match status" value="1"/>
</dbReference>
<comment type="similarity">
    <text evidence="2 11">Belongs to the SecG family.</text>
</comment>
<dbReference type="Proteomes" id="UP000631300">
    <property type="component" value="Unassembled WGS sequence"/>
</dbReference>
<evidence type="ECO:0000256" key="7">
    <source>
        <dbReference type="ARBA" id="ARBA00022927"/>
    </source>
</evidence>
<keyword evidence="4 11" id="KW-0813">Transport</keyword>
<keyword evidence="14" id="KW-1185">Reference proteome</keyword>
<name>A0A918JEW4_9ALTE</name>
<dbReference type="Pfam" id="PF03840">
    <property type="entry name" value="SecG"/>
    <property type="match status" value="1"/>
</dbReference>
<dbReference type="GO" id="GO:0015450">
    <property type="term" value="F:protein-transporting ATPase activity"/>
    <property type="evidence" value="ECO:0007669"/>
    <property type="project" value="UniProtKB-UniRule"/>
</dbReference>
<evidence type="ECO:0000256" key="5">
    <source>
        <dbReference type="ARBA" id="ARBA00022475"/>
    </source>
</evidence>
<evidence type="ECO:0000313" key="13">
    <source>
        <dbReference type="EMBL" id="GGW77302.1"/>
    </source>
</evidence>
<protein>
    <recommendedName>
        <fullName evidence="3 11">Protein-export membrane protein SecG</fullName>
    </recommendedName>
</protein>
<comment type="function">
    <text evidence="11">Involved in protein export. Participates in an early event of protein translocation.</text>
</comment>
<feature type="region of interest" description="Disordered" evidence="12">
    <location>
        <begin position="85"/>
        <end position="128"/>
    </location>
</feature>
<evidence type="ECO:0000256" key="6">
    <source>
        <dbReference type="ARBA" id="ARBA00022692"/>
    </source>
</evidence>
<feature type="compositionally biased region" description="Polar residues" evidence="12">
    <location>
        <begin position="116"/>
        <end position="128"/>
    </location>
</feature>
<evidence type="ECO:0000256" key="3">
    <source>
        <dbReference type="ARBA" id="ARBA00017876"/>
    </source>
</evidence>
<evidence type="ECO:0000256" key="2">
    <source>
        <dbReference type="ARBA" id="ARBA00008445"/>
    </source>
</evidence>
<dbReference type="GO" id="GO:0005886">
    <property type="term" value="C:plasma membrane"/>
    <property type="evidence" value="ECO:0007669"/>
    <property type="project" value="UniProtKB-SubCell"/>
</dbReference>
<dbReference type="GO" id="GO:0009306">
    <property type="term" value="P:protein secretion"/>
    <property type="evidence" value="ECO:0007669"/>
    <property type="project" value="UniProtKB-UniRule"/>
</dbReference>
<feature type="transmembrane region" description="Helical" evidence="11">
    <location>
        <begin position="52"/>
        <end position="71"/>
    </location>
</feature>
<evidence type="ECO:0000313" key="14">
    <source>
        <dbReference type="Proteomes" id="UP000631300"/>
    </source>
</evidence>
<comment type="subcellular location">
    <subcellularLocation>
        <location evidence="1 11">Cell membrane</location>
        <topology evidence="1 11">Multi-pass membrane protein</topology>
    </subcellularLocation>
</comment>